<dbReference type="Gene3D" id="1.10.287.1260">
    <property type="match status" value="1"/>
</dbReference>
<keyword evidence="4 8" id="KW-0812">Transmembrane</keyword>
<feature type="transmembrane region" description="Helical" evidence="8">
    <location>
        <begin position="269"/>
        <end position="286"/>
    </location>
</feature>
<dbReference type="InterPro" id="IPR023408">
    <property type="entry name" value="MscS_beta-dom_sf"/>
</dbReference>
<keyword evidence="13" id="KW-1185">Reference proteome</keyword>
<feature type="transmembrane region" description="Helical" evidence="8">
    <location>
        <begin position="424"/>
        <end position="447"/>
    </location>
</feature>
<dbReference type="Pfam" id="PF00924">
    <property type="entry name" value="MS_channel_2nd"/>
    <property type="match status" value="1"/>
</dbReference>
<feature type="transmembrane region" description="Helical" evidence="8">
    <location>
        <begin position="306"/>
        <end position="325"/>
    </location>
</feature>
<dbReference type="InterPro" id="IPR052702">
    <property type="entry name" value="MscS-like_channel"/>
</dbReference>
<reference evidence="12 13" key="1">
    <citation type="submission" date="2020-11" db="EMBL/GenBank/DDBJ databases">
        <title>Draft Genome Sequence and Secondary Metabolite Biosynthetic Potential of the Lysobacter niastensis Type strain DSM 18481.</title>
        <authorList>
            <person name="Turrini P."/>
            <person name="Artuso I."/>
            <person name="Tescari M."/>
            <person name="Lugli G.A."/>
            <person name="Frangipani E."/>
            <person name="Ventura M."/>
            <person name="Visca P."/>
        </authorList>
    </citation>
    <scope>NUCLEOTIDE SEQUENCE [LARGE SCALE GENOMIC DNA]</scope>
    <source>
        <strain evidence="12 13">DSM 18481</strain>
    </source>
</reference>
<dbReference type="Gene3D" id="3.30.70.100">
    <property type="match status" value="1"/>
</dbReference>
<feature type="transmembrane region" description="Helical" evidence="8">
    <location>
        <begin position="360"/>
        <end position="379"/>
    </location>
</feature>
<evidence type="ECO:0000256" key="6">
    <source>
        <dbReference type="ARBA" id="ARBA00023136"/>
    </source>
</evidence>
<feature type="transmembrane region" description="Helical" evidence="8">
    <location>
        <begin position="545"/>
        <end position="566"/>
    </location>
</feature>
<accession>A0ABS0B921</accession>
<dbReference type="Gene3D" id="2.30.30.60">
    <property type="match status" value="1"/>
</dbReference>
<proteinExistence type="inferred from homology"/>
<dbReference type="Pfam" id="PF21082">
    <property type="entry name" value="MS_channel_3rd"/>
    <property type="match status" value="1"/>
</dbReference>
<sequence>MLVRFGWLAWIFCAALALASHSASAQVAASPGDAEAKGPAAIPVADIPSRADSDERFAEEVVLRASSADPTASLSPRLEAIARSVETKAKLFRGDELRTLPVMRLESLERHWKFDARQFSRWQKDMRDATAPYAVDADDLAHRRADWEATQAIAARGDMPAALSARVDSLVTQLKAAEQALSTPLAQQIALGRRANSIDSRIQAGLKVVALAIDYIDSRLVRIDAPPLWADTSRSAVGQGALESLVSGMKIELGFLREYSAANLGNTRVLNLFQLLLLPLLLWLGYRSRRAEASVADPRFAAADKVLRRPVSTWLLLSMMGVLVFEPDAPLLLHQIAMLVALVPVLRLMPPESSRLLGPWPYVAAGLYLLERLGFLFLANGFFYRSYHLGLTLLAMLLTLWLLWRSRKASYSGLAGRIGKVIHVAAWGSMGLLAISAASNILGNVSLAEMLTSGIIDSGYFGLVLHSAVTVFLAILHWVLVQRGVHRFRIGPSDGLPLLQLFARLLTAAAVIMWLAFAMNRFRIFRPAYALAEGALKHTFRFGEISISLGHVLVFAVSVLIAFWAAKTVRYLLQEHLLTKMALPRGVGNSVASLTYYALLLLGLVVALSAAGFKVSQLAFVFGALGVGIGFGLQNVVNNFVSGLILMFERPIQPGDVVDITGTTGRVRDIGMRATTIKTFEGADVIVPNGTLLSEKVVNWTLLDRNRRLDVDVGVAYGSEPAQVAALLKAAADATHGVAKEPAPVVLFTGLGASALNFTVRAWTYDFDNSVDIRSDLVSRVYASLVGAGIEIPYPQQDVHLRSVSPEAQSALAPSPTQEEGAEGESQGHEEGR</sequence>
<feature type="chain" id="PRO_5047446261" evidence="9">
    <location>
        <begin position="26"/>
        <end position="833"/>
    </location>
</feature>
<feature type="region of interest" description="Disordered" evidence="7">
    <location>
        <begin position="803"/>
        <end position="833"/>
    </location>
</feature>
<evidence type="ECO:0000313" key="12">
    <source>
        <dbReference type="EMBL" id="MBF6025513.1"/>
    </source>
</evidence>
<dbReference type="InterPro" id="IPR011014">
    <property type="entry name" value="MscS_channel_TM-2"/>
</dbReference>
<dbReference type="EMBL" id="JADLZT010000009">
    <property type="protein sequence ID" value="MBF6025513.1"/>
    <property type="molecule type" value="Genomic_DNA"/>
</dbReference>
<gene>
    <name evidence="12" type="ORF">IU514_15875</name>
</gene>
<evidence type="ECO:0000259" key="10">
    <source>
        <dbReference type="Pfam" id="PF00924"/>
    </source>
</evidence>
<evidence type="ECO:0000256" key="4">
    <source>
        <dbReference type="ARBA" id="ARBA00022692"/>
    </source>
</evidence>
<evidence type="ECO:0000256" key="8">
    <source>
        <dbReference type="SAM" id="Phobius"/>
    </source>
</evidence>
<evidence type="ECO:0000256" key="2">
    <source>
        <dbReference type="ARBA" id="ARBA00008017"/>
    </source>
</evidence>
<comment type="subcellular location">
    <subcellularLocation>
        <location evidence="1">Cell membrane</location>
        <topology evidence="1">Multi-pass membrane protein</topology>
    </subcellularLocation>
</comment>
<keyword evidence="3" id="KW-1003">Cell membrane</keyword>
<dbReference type="PANTHER" id="PTHR30347">
    <property type="entry name" value="POTASSIUM CHANNEL RELATED"/>
    <property type="match status" value="1"/>
</dbReference>
<keyword evidence="9" id="KW-0732">Signal</keyword>
<evidence type="ECO:0000259" key="11">
    <source>
        <dbReference type="Pfam" id="PF21082"/>
    </source>
</evidence>
<keyword evidence="6 8" id="KW-0472">Membrane</keyword>
<feature type="domain" description="Mechanosensitive ion channel MscS C-terminal" evidence="11">
    <location>
        <begin position="710"/>
        <end position="792"/>
    </location>
</feature>
<evidence type="ECO:0000256" key="9">
    <source>
        <dbReference type="SAM" id="SignalP"/>
    </source>
</evidence>
<dbReference type="Proteomes" id="UP001429984">
    <property type="component" value="Unassembled WGS sequence"/>
</dbReference>
<feature type="transmembrane region" description="Helical" evidence="8">
    <location>
        <begin position="459"/>
        <end position="480"/>
    </location>
</feature>
<protein>
    <submittedName>
        <fullName evidence="12">Mechanosensitive ion channel</fullName>
    </submittedName>
</protein>
<feature type="transmembrane region" description="Helical" evidence="8">
    <location>
        <begin position="587"/>
        <end position="613"/>
    </location>
</feature>
<name>A0ABS0B921_9GAMM</name>
<evidence type="ECO:0000256" key="1">
    <source>
        <dbReference type="ARBA" id="ARBA00004651"/>
    </source>
</evidence>
<feature type="transmembrane region" description="Helical" evidence="8">
    <location>
        <begin position="385"/>
        <end position="404"/>
    </location>
</feature>
<keyword evidence="5 8" id="KW-1133">Transmembrane helix</keyword>
<evidence type="ECO:0000256" key="7">
    <source>
        <dbReference type="SAM" id="MobiDB-lite"/>
    </source>
</evidence>
<dbReference type="InterPro" id="IPR011066">
    <property type="entry name" value="MscS_channel_C_sf"/>
</dbReference>
<dbReference type="InterPro" id="IPR006685">
    <property type="entry name" value="MscS_channel_2nd"/>
</dbReference>
<evidence type="ECO:0000313" key="13">
    <source>
        <dbReference type="Proteomes" id="UP001429984"/>
    </source>
</evidence>
<feature type="domain" description="Mechanosensitive ion channel MscS" evidence="10">
    <location>
        <begin position="635"/>
        <end position="701"/>
    </location>
</feature>
<dbReference type="SUPFAM" id="SSF82861">
    <property type="entry name" value="Mechanosensitive channel protein MscS (YggB), transmembrane region"/>
    <property type="match status" value="1"/>
</dbReference>
<feature type="signal peptide" evidence="9">
    <location>
        <begin position="1"/>
        <end position="25"/>
    </location>
</feature>
<feature type="transmembrane region" description="Helical" evidence="8">
    <location>
        <begin position="501"/>
        <end position="519"/>
    </location>
</feature>
<dbReference type="SUPFAM" id="SSF82689">
    <property type="entry name" value="Mechanosensitive channel protein MscS (YggB), C-terminal domain"/>
    <property type="match status" value="1"/>
</dbReference>
<comment type="similarity">
    <text evidence="2">Belongs to the MscS (TC 1.A.23) family.</text>
</comment>
<dbReference type="PANTHER" id="PTHR30347:SF1">
    <property type="entry name" value="MECHANOSENSITIVE CHANNEL MSCK"/>
    <property type="match status" value="1"/>
</dbReference>
<dbReference type="RefSeq" id="WP_194932118.1">
    <property type="nucleotide sequence ID" value="NZ_JADLZT010000009.1"/>
</dbReference>
<feature type="transmembrane region" description="Helical" evidence="8">
    <location>
        <begin position="619"/>
        <end position="641"/>
    </location>
</feature>
<organism evidence="12 13">
    <name type="scientific">Lysobacter niastensis</name>
    <dbReference type="NCBI Taxonomy" id="380629"/>
    <lineage>
        <taxon>Bacteria</taxon>
        <taxon>Pseudomonadati</taxon>
        <taxon>Pseudomonadota</taxon>
        <taxon>Gammaproteobacteria</taxon>
        <taxon>Lysobacterales</taxon>
        <taxon>Lysobacteraceae</taxon>
        <taxon>Lysobacter</taxon>
    </lineage>
</organism>
<evidence type="ECO:0000256" key="3">
    <source>
        <dbReference type="ARBA" id="ARBA00022475"/>
    </source>
</evidence>
<dbReference type="InterPro" id="IPR049278">
    <property type="entry name" value="MS_channel_C"/>
</dbReference>
<comment type="caution">
    <text evidence="12">The sequence shown here is derived from an EMBL/GenBank/DDBJ whole genome shotgun (WGS) entry which is preliminary data.</text>
</comment>
<evidence type="ECO:0000256" key="5">
    <source>
        <dbReference type="ARBA" id="ARBA00022989"/>
    </source>
</evidence>
<dbReference type="SUPFAM" id="SSF50182">
    <property type="entry name" value="Sm-like ribonucleoproteins"/>
    <property type="match status" value="1"/>
</dbReference>
<dbReference type="InterPro" id="IPR010920">
    <property type="entry name" value="LSM_dom_sf"/>
</dbReference>